<feature type="transmembrane region" description="Helical" evidence="2">
    <location>
        <begin position="48"/>
        <end position="67"/>
    </location>
</feature>
<reference evidence="3 4" key="1">
    <citation type="submission" date="2021-01" db="EMBL/GenBank/DDBJ databases">
        <title>Draft genome sequence of Micromonospora sp. strain STR1_7.</title>
        <authorList>
            <person name="Karlyshev A."/>
            <person name="Jawad R."/>
        </authorList>
    </citation>
    <scope>NUCLEOTIDE SEQUENCE [LARGE SCALE GENOMIC DNA]</scope>
    <source>
        <strain evidence="3 4">STR1-7</strain>
    </source>
</reference>
<feature type="transmembrane region" description="Helical" evidence="2">
    <location>
        <begin position="21"/>
        <end position="42"/>
    </location>
</feature>
<name>A0ABS1XPS4_9ACTN</name>
<dbReference type="RefSeq" id="WP_203173752.1">
    <property type="nucleotide sequence ID" value="NZ_JAEVHM010000012.1"/>
</dbReference>
<evidence type="ECO:0000256" key="2">
    <source>
        <dbReference type="SAM" id="Phobius"/>
    </source>
</evidence>
<comment type="caution">
    <text evidence="3">The sequence shown here is derived from an EMBL/GenBank/DDBJ whole genome shotgun (WGS) entry which is preliminary data.</text>
</comment>
<evidence type="ECO:0008006" key="5">
    <source>
        <dbReference type="Google" id="ProtNLM"/>
    </source>
</evidence>
<accession>A0ABS1XPS4</accession>
<keyword evidence="2" id="KW-0472">Membrane</keyword>
<organism evidence="3 4">
    <name type="scientific">Micromonospora parastrephiae</name>
    <dbReference type="NCBI Taxonomy" id="2806101"/>
    <lineage>
        <taxon>Bacteria</taxon>
        <taxon>Bacillati</taxon>
        <taxon>Actinomycetota</taxon>
        <taxon>Actinomycetes</taxon>
        <taxon>Micromonosporales</taxon>
        <taxon>Micromonosporaceae</taxon>
        <taxon>Micromonospora</taxon>
    </lineage>
</organism>
<proteinExistence type="predicted"/>
<dbReference type="EMBL" id="JAEVHM010000012">
    <property type="protein sequence ID" value="MBM0231280.1"/>
    <property type="molecule type" value="Genomic_DNA"/>
</dbReference>
<keyword evidence="2" id="KW-0812">Transmembrane</keyword>
<protein>
    <recommendedName>
        <fullName evidence="5">DUF2892 domain-containing protein</fullName>
    </recommendedName>
</protein>
<keyword evidence="2" id="KW-1133">Transmembrane helix</keyword>
<evidence type="ECO:0000313" key="4">
    <source>
        <dbReference type="Proteomes" id="UP000601027"/>
    </source>
</evidence>
<dbReference type="Proteomes" id="UP000601027">
    <property type="component" value="Unassembled WGS sequence"/>
</dbReference>
<evidence type="ECO:0000256" key="1">
    <source>
        <dbReference type="SAM" id="MobiDB-lite"/>
    </source>
</evidence>
<evidence type="ECO:0000313" key="3">
    <source>
        <dbReference type="EMBL" id="MBM0231280.1"/>
    </source>
</evidence>
<sequence length="96" mass="10093">MTPIDTVTRTRPERTDLPGLHRLRVVLLVFVLLAITGAGGHAPPWTRLVLAATAAAVPAAIAVQYGWSTVRTLLGMPSRPDSRGGAVSAGDPIRSE</sequence>
<keyword evidence="4" id="KW-1185">Reference proteome</keyword>
<gene>
    <name evidence="3" type="ORF">JNW91_04975</name>
</gene>
<feature type="region of interest" description="Disordered" evidence="1">
    <location>
        <begin position="77"/>
        <end position="96"/>
    </location>
</feature>